<dbReference type="GO" id="GO:0003995">
    <property type="term" value="F:acyl-CoA dehydrogenase activity"/>
    <property type="evidence" value="ECO:0007669"/>
    <property type="project" value="InterPro"/>
</dbReference>
<proteinExistence type="inferred from homology"/>
<organism evidence="9">
    <name type="scientific">Streptoalloteichus sp. ATCC 53650</name>
    <dbReference type="NCBI Taxonomy" id="756733"/>
    <lineage>
        <taxon>Bacteria</taxon>
        <taxon>Bacillati</taxon>
        <taxon>Actinomycetota</taxon>
        <taxon>Actinomycetes</taxon>
        <taxon>Pseudonocardiales</taxon>
        <taxon>Pseudonocardiaceae</taxon>
        <taxon>Streptoalloteichus</taxon>
    </lineage>
</organism>
<dbReference type="PIRSF" id="PIRSF016578">
    <property type="entry name" value="HsaA"/>
    <property type="match status" value="1"/>
</dbReference>
<feature type="domain" description="Acyl-CoA oxidase/dehydrogenase middle" evidence="7">
    <location>
        <begin position="127"/>
        <end position="217"/>
    </location>
</feature>
<reference evidence="9" key="1">
    <citation type="journal article" date="2013" name="Proc. Natl. Acad. Sci. U.S.A.">
        <title>A new member of the 4-methylideneimidazole-5-one-containing aminomutase family from the enediyne kedarcidin biosynthetic pathway.</title>
        <authorList>
            <person name="Huang S.X."/>
            <person name="Lohman J.R."/>
            <person name="Huang T."/>
            <person name="Shen B."/>
        </authorList>
    </citation>
    <scope>NUCLEOTIDE SEQUENCE</scope>
    <source>
        <strain evidence="9">ATCC 53650</strain>
    </source>
</reference>
<dbReference type="SUPFAM" id="SSF56645">
    <property type="entry name" value="Acyl-CoA dehydrogenase NM domain-like"/>
    <property type="match status" value="1"/>
</dbReference>
<evidence type="ECO:0000256" key="1">
    <source>
        <dbReference type="ARBA" id="ARBA00001974"/>
    </source>
</evidence>
<dbReference type="PANTHER" id="PTHR43884">
    <property type="entry name" value="ACYL-COA DEHYDROGENASE"/>
    <property type="match status" value="1"/>
</dbReference>
<feature type="domain" description="Acyl-CoA dehydrogenase/oxidase N-terminal" evidence="8">
    <location>
        <begin position="13"/>
        <end position="122"/>
    </location>
</feature>
<dbReference type="Gene3D" id="1.20.140.10">
    <property type="entry name" value="Butyryl-CoA Dehydrogenase, subunit A, domain 3"/>
    <property type="match status" value="1"/>
</dbReference>
<dbReference type="InterPro" id="IPR037069">
    <property type="entry name" value="AcylCoA_DH/ox_N_sf"/>
</dbReference>
<dbReference type="Pfam" id="PF02770">
    <property type="entry name" value="Acyl-CoA_dh_M"/>
    <property type="match status" value="1"/>
</dbReference>
<keyword evidence="4 5" id="KW-0274">FAD</keyword>
<dbReference type="EMBL" id="JX679499">
    <property type="protein sequence ID" value="AFV52203.1"/>
    <property type="molecule type" value="Genomic_DNA"/>
</dbReference>
<dbReference type="Pfam" id="PF02771">
    <property type="entry name" value="Acyl-CoA_dh_N"/>
    <property type="match status" value="1"/>
</dbReference>
<evidence type="ECO:0000256" key="4">
    <source>
        <dbReference type="ARBA" id="ARBA00022827"/>
    </source>
</evidence>
<comment type="cofactor">
    <cofactor evidence="1 5">
        <name>FAD</name>
        <dbReference type="ChEBI" id="CHEBI:57692"/>
    </cofactor>
</comment>
<dbReference type="AlphaFoldDB" id="K4NYL1"/>
<name>K4NYL1_9PSEU</name>
<dbReference type="InterPro" id="IPR036250">
    <property type="entry name" value="AcylCo_DH-like_C"/>
</dbReference>
<dbReference type="Pfam" id="PF00441">
    <property type="entry name" value="Acyl-CoA_dh_1"/>
    <property type="match status" value="1"/>
</dbReference>
<evidence type="ECO:0000313" key="9">
    <source>
        <dbReference type="EMBL" id="AFV52203.1"/>
    </source>
</evidence>
<dbReference type="GO" id="GO:0050660">
    <property type="term" value="F:flavin adenine dinucleotide binding"/>
    <property type="evidence" value="ECO:0007669"/>
    <property type="project" value="InterPro"/>
</dbReference>
<dbReference type="InterPro" id="IPR013786">
    <property type="entry name" value="AcylCoA_DH/ox_N"/>
</dbReference>
<dbReference type="SUPFAM" id="SSF47203">
    <property type="entry name" value="Acyl-CoA dehydrogenase C-terminal domain-like"/>
    <property type="match status" value="1"/>
</dbReference>
<feature type="domain" description="Acyl-CoA dehydrogenase/oxidase C-terminal" evidence="6">
    <location>
        <begin position="237"/>
        <end position="379"/>
    </location>
</feature>
<keyword evidence="5" id="KW-0560">Oxidoreductase</keyword>
<evidence type="ECO:0000256" key="3">
    <source>
        <dbReference type="ARBA" id="ARBA00022630"/>
    </source>
</evidence>
<evidence type="ECO:0000256" key="2">
    <source>
        <dbReference type="ARBA" id="ARBA00009347"/>
    </source>
</evidence>
<evidence type="ECO:0000259" key="8">
    <source>
        <dbReference type="Pfam" id="PF02771"/>
    </source>
</evidence>
<dbReference type="Gene3D" id="1.10.540.10">
    <property type="entry name" value="Acyl-CoA dehydrogenase/oxidase, N-terminal domain"/>
    <property type="match status" value="1"/>
</dbReference>
<dbReference type="InterPro" id="IPR009075">
    <property type="entry name" value="AcylCo_DH/oxidase_C"/>
</dbReference>
<dbReference type="PROSITE" id="PS00072">
    <property type="entry name" value="ACYL_COA_DH_1"/>
    <property type="match status" value="1"/>
</dbReference>
<evidence type="ECO:0000259" key="6">
    <source>
        <dbReference type="Pfam" id="PF00441"/>
    </source>
</evidence>
<dbReference type="PANTHER" id="PTHR43884:SF12">
    <property type="entry name" value="ISOVALERYL-COA DEHYDROGENASE, MITOCHONDRIAL-RELATED"/>
    <property type="match status" value="1"/>
</dbReference>
<comment type="similarity">
    <text evidence="2 5">Belongs to the acyl-CoA dehydrogenase family.</text>
</comment>
<dbReference type="Gene3D" id="2.40.110.10">
    <property type="entry name" value="Butyryl-CoA Dehydrogenase, subunit A, domain 2"/>
    <property type="match status" value="1"/>
</dbReference>
<protein>
    <submittedName>
        <fullName evidence="9">Enoyl reductase</fullName>
    </submittedName>
</protein>
<dbReference type="InterPro" id="IPR046373">
    <property type="entry name" value="Acyl-CoA_Oxase/DH_mid-dom_sf"/>
</dbReference>
<dbReference type="InterPro" id="IPR009100">
    <property type="entry name" value="AcylCoA_DH/oxidase_NM_dom_sf"/>
</dbReference>
<evidence type="ECO:0000256" key="5">
    <source>
        <dbReference type="RuleBase" id="RU362125"/>
    </source>
</evidence>
<sequence length="400" mass="42096">MTAVTFASTGLDPDQRLARERFAAFADEHLVPHADAWDAAGGLPPAVVALLADHGYLGAAVPVGHGGEGLDEIGFGMLCEEVGRACSSVRSLLTVHSMVSHAVARWGSAGQRERWLPELASGRAVGAFALTEPGAGSDAGAITTRAERVPGGYALTGHKHWITCAGIAGVFLVFAKLDGAPTAFLVERDRPGLSVVPREGALGTRASHLGDVLLDDCRVPADARVSRPGFGLTAVGASALELGRYSVAWGCVGLVEACAAASLAHADTREQFGRPLREHQLVQRMLADMVTAAAAARLLCRQAGLLRQAGDPRSVQATWLAKYFAAGAAMRAADDAVQVHGARGVAGDHPVQRYLRDAKVMEIIEGSTQLQQITIAEAAYMFRDRSEPDRSPGRQWSVTT</sequence>
<keyword evidence="3 5" id="KW-0285">Flavoprotein</keyword>
<evidence type="ECO:0000259" key="7">
    <source>
        <dbReference type="Pfam" id="PF02770"/>
    </source>
</evidence>
<accession>K4NYL1</accession>
<dbReference type="InterPro" id="IPR006089">
    <property type="entry name" value="Acyl-CoA_DH_CS"/>
</dbReference>
<dbReference type="InterPro" id="IPR006091">
    <property type="entry name" value="Acyl-CoA_Oxase/DH_mid-dom"/>
</dbReference>